<feature type="compositionally biased region" description="Basic and acidic residues" evidence="1">
    <location>
        <begin position="369"/>
        <end position="381"/>
    </location>
</feature>
<dbReference type="AlphaFoldDB" id="A0A9P6GGY9"/>
<proteinExistence type="predicted"/>
<dbReference type="Proteomes" id="UP000756921">
    <property type="component" value="Unassembled WGS sequence"/>
</dbReference>
<evidence type="ECO:0000313" key="3">
    <source>
        <dbReference type="Proteomes" id="UP000756921"/>
    </source>
</evidence>
<name>A0A9P6GGY9_9PLEO</name>
<evidence type="ECO:0000313" key="2">
    <source>
        <dbReference type="EMBL" id="KAF9735432.1"/>
    </source>
</evidence>
<accession>A0A9P6GGY9</accession>
<feature type="region of interest" description="Disordered" evidence="1">
    <location>
        <begin position="254"/>
        <end position="343"/>
    </location>
</feature>
<evidence type="ECO:0000256" key="1">
    <source>
        <dbReference type="SAM" id="MobiDB-lite"/>
    </source>
</evidence>
<dbReference type="EMBL" id="WJXW01000006">
    <property type="protein sequence ID" value="KAF9735432.1"/>
    <property type="molecule type" value="Genomic_DNA"/>
</dbReference>
<feature type="compositionally biased region" description="Basic residues" evidence="1">
    <location>
        <begin position="257"/>
        <end position="285"/>
    </location>
</feature>
<gene>
    <name evidence="2" type="ORF">PMIN01_06837</name>
</gene>
<comment type="caution">
    <text evidence="2">The sequence shown here is derived from an EMBL/GenBank/DDBJ whole genome shotgun (WGS) entry which is preliminary data.</text>
</comment>
<keyword evidence="3" id="KW-1185">Reference proteome</keyword>
<reference evidence="2" key="1">
    <citation type="journal article" date="2020" name="Mol. Plant Microbe Interact.">
        <title>Genome Sequence of the Biocontrol Agent Coniothyrium minitans strain Conio (IMI 134523).</title>
        <authorList>
            <person name="Patel D."/>
            <person name="Shittu T.A."/>
            <person name="Baroncelli R."/>
            <person name="Muthumeenakshi S."/>
            <person name="Osborne T.H."/>
            <person name="Janganan T.K."/>
            <person name="Sreenivasaprasad S."/>
        </authorList>
    </citation>
    <scope>NUCLEOTIDE SEQUENCE</scope>
    <source>
        <strain evidence="2">Conio</strain>
    </source>
</reference>
<feature type="compositionally biased region" description="Low complexity" evidence="1">
    <location>
        <begin position="293"/>
        <end position="306"/>
    </location>
</feature>
<dbReference type="OrthoDB" id="5419508at2759"/>
<sequence>MSAAGAPYPRLPAAVLQQTVEVTPVVSPDDLVKTYLLDVTSELLALQAAATSLGPSSTDRYSPSLRILHARLQEGHHSPFPGLEHRGGEAFVCTGEPHPAAVSPAMDRPLGDFEDMYYAILATVKETHESIILRLNNGFVHPTAPLFPSCQYTVHFFQEWLAHQWTILNEPSLVRALDMAVRKALVDGHLCQGLRSQVVSGQMTRDEAEMACAHLYQSEVFADMPGLGWVGNEHAAMINGRLNEKYRVVFRAEKQAHDKRKTRLTKKRERNHKTAKTGSKARGRRASGEHGPQQRQATAGQAQQAADVFSVAAKGHMPHSEVEHAEQANNKVHHSPQADQPGINTQPLLREEVEAWRLYTQQQMSSQRELQRQHHDDEPRRKTPPTAALQAFPDGFRAGAVSYTPQGQTHAAHGQQDISDAGAAGQEHVFPATSPRDVRAQRVTEYQAWLRGSASDHARRRMMGHRDQVQVQVQAQAHVQAQAQASDVGDLSLQASHGAEGPLDVDVVDVDVDVDVDGGS</sequence>
<feature type="region of interest" description="Disordered" evidence="1">
    <location>
        <begin position="362"/>
        <end position="388"/>
    </location>
</feature>
<protein>
    <submittedName>
        <fullName evidence="2">Uncharacterized protein</fullName>
    </submittedName>
</protein>
<organism evidence="2 3">
    <name type="scientific">Paraphaeosphaeria minitans</name>
    <dbReference type="NCBI Taxonomy" id="565426"/>
    <lineage>
        <taxon>Eukaryota</taxon>
        <taxon>Fungi</taxon>
        <taxon>Dikarya</taxon>
        <taxon>Ascomycota</taxon>
        <taxon>Pezizomycotina</taxon>
        <taxon>Dothideomycetes</taxon>
        <taxon>Pleosporomycetidae</taxon>
        <taxon>Pleosporales</taxon>
        <taxon>Massarineae</taxon>
        <taxon>Didymosphaeriaceae</taxon>
        <taxon>Paraphaeosphaeria</taxon>
    </lineage>
</organism>